<gene>
    <name evidence="1" type="ORF">OWV82_005727</name>
</gene>
<evidence type="ECO:0000313" key="1">
    <source>
        <dbReference type="EMBL" id="KAJ4722183.1"/>
    </source>
</evidence>
<accession>A0ACC1YGQ9</accession>
<keyword evidence="1" id="KW-0436">Ligase</keyword>
<proteinExistence type="predicted"/>
<sequence>MSFILKSFAANSSVSTPREATITVMQTSSYRVLSQRTCSSFRKKASVNSFCFRGRSSSTVLSLLNVTCYSTYAVDELYSSSKRRSRGPVMAAKKAVEGEKQEEGKYKHTVDLPKTTFGMRANALVREPEIQKLWDDHQVFKRVADKNDGGNFVLHDGPPYANGDLHMGHALNKILKDIINRYKILQNYKVHYVPGWDCHGLPIELKVLQSLDQDAKKDLTPLKLRAKAAKFAKATVKTQMASFKRYGVWADWNNPYLTLDPEYEAAQIEVFGEMTLQGYIYRGKKPVHWSPSSRTALAEAELEYPEGHICAWPYGQQLPGLCLPMRLLQLMLKLQYAVVEILSLLEGDSVAPANKKRRLGNVLKEQKKIFVIVASDLVPTLEAKWGTKLVVKKTLAGSDLENCRYVHPINNRECPVVIGGDYITTESGTGLVHTAPGHGQEDYATGLKYGLPIISPVDDDGKFTEEAGEFSGLHVLGDGNVAVVKYLDEQMSLIMEEAYQHKYPYDWRTKKPTIFRATEQWFASVEGFRPAAMDAIGQVKWVPPQAVNRISAMTSSRSDWCISRQRTWGVPIPVFYHVESKEPLMNKETIDHIKSIISQKGSDAWWYMTVEDLLPAKYRDKASEYEKGTDTMDVWFDSGSSWAAVLGKRNGLSFPADLYLEGTDQHRGWFQSSLLTSIATKGKPPYNSVITHGFVLDEKGSKMSKSLGNVVDPKLVIEGGKNKKEAPGYGADVLRLWVSSVDYTGDVMIGPQVLRQMSDIYRKLRGTLRYLLANLHDWEVGNSICYDDLPMIDQYALYQLENVVKNIRESYENSQFFKIFQIIQRFVIVDLSNFYFDVAKDRLYVGGTTSFTRRSCQTVLSAHLLSIVRVIAPILPHLAEDVWQNLPFHYTLEDGATAEYVFESKWPIFNEKWLALSVEEIDFWGKILELRTEVNKVLEVARTGKLIGSSLEAKVYLSTADASLASRLHEMCAAKNDVDTLQRIFITSQVEVLPSIDNKLIVNIPYSGEYLVDGKNTVWIGVSRAEGSKCERCWNYSKKVGSFAEHPTLCSRCYDVVAAQPPVPSMAAIS</sequence>
<protein>
    <submittedName>
        <fullName evidence="1">Isoleucine--tRNA ligase</fullName>
    </submittedName>
</protein>
<comment type="caution">
    <text evidence="1">The sequence shown here is derived from an EMBL/GenBank/DDBJ whole genome shotgun (WGS) entry which is preliminary data.</text>
</comment>
<evidence type="ECO:0000313" key="2">
    <source>
        <dbReference type="Proteomes" id="UP001164539"/>
    </source>
</evidence>
<reference evidence="1 2" key="1">
    <citation type="journal article" date="2023" name="Science">
        <title>Complex scaffold remodeling in plant triterpene biosynthesis.</title>
        <authorList>
            <person name="De La Pena R."/>
            <person name="Hodgson H."/>
            <person name="Liu J.C."/>
            <person name="Stephenson M.J."/>
            <person name="Martin A.C."/>
            <person name="Owen C."/>
            <person name="Harkess A."/>
            <person name="Leebens-Mack J."/>
            <person name="Jimenez L.E."/>
            <person name="Osbourn A."/>
            <person name="Sattely E.S."/>
        </authorList>
    </citation>
    <scope>NUCLEOTIDE SEQUENCE [LARGE SCALE GENOMIC DNA]</scope>
    <source>
        <strain evidence="2">cv. JPN11</strain>
        <tissue evidence="1">Leaf</tissue>
    </source>
</reference>
<dbReference type="EMBL" id="CM051396">
    <property type="protein sequence ID" value="KAJ4722183.1"/>
    <property type="molecule type" value="Genomic_DNA"/>
</dbReference>
<dbReference type="Proteomes" id="UP001164539">
    <property type="component" value="Chromosome 3"/>
</dbReference>
<keyword evidence="2" id="KW-1185">Reference proteome</keyword>
<organism evidence="1 2">
    <name type="scientific">Melia azedarach</name>
    <name type="common">Chinaberry tree</name>
    <dbReference type="NCBI Taxonomy" id="155640"/>
    <lineage>
        <taxon>Eukaryota</taxon>
        <taxon>Viridiplantae</taxon>
        <taxon>Streptophyta</taxon>
        <taxon>Embryophyta</taxon>
        <taxon>Tracheophyta</taxon>
        <taxon>Spermatophyta</taxon>
        <taxon>Magnoliopsida</taxon>
        <taxon>eudicotyledons</taxon>
        <taxon>Gunneridae</taxon>
        <taxon>Pentapetalae</taxon>
        <taxon>rosids</taxon>
        <taxon>malvids</taxon>
        <taxon>Sapindales</taxon>
        <taxon>Meliaceae</taxon>
        <taxon>Melia</taxon>
    </lineage>
</organism>
<name>A0ACC1YGQ9_MELAZ</name>